<keyword evidence="3" id="KW-1185">Reference proteome</keyword>
<protein>
    <recommendedName>
        <fullName evidence="4">Zn-finger containing protein</fullName>
    </recommendedName>
</protein>
<evidence type="ECO:0000256" key="1">
    <source>
        <dbReference type="SAM" id="Phobius"/>
    </source>
</evidence>
<feature type="transmembrane region" description="Helical" evidence="1">
    <location>
        <begin position="20"/>
        <end position="36"/>
    </location>
</feature>
<keyword evidence="1" id="KW-0472">Membrane</keyword>
<evidence type="ECO:0000313" key="2">
    <source>
        <dbReference type="EMBL" id="KGF57162.1"/>
    </source>
</evidence>
<keyword evidence="1" id="KW-0812">Transmembrane</keyword>
<dbReference type="Proteomes" id="UP000029585">
    <property type="component" value="Unassembled WGS sequence"/>
</dbReference>
<comment type="caution">
    <text evidence="2">The sequence shown here is derived from an EMBL/GenBank/DDBJ whole genome shotgun (WGS) entry which is preliminary data.</text>
</comment>
<feature type="transmembrane region" description="Helical" evidence="1">
    <location>
        <begin position="42"/>
        <end position="59"/>
    </location>
</feature>
<reference evidence="2 3" key="1">
    <citation type="submission" date="2011-08" db="EMBL/GenBank/DDBJ databases">
        <title>The Genome Sequence of Clostridium orbiscindens 1_3_50AFAA.</title>
        <authorList>
            <consortium name="The Broad Institute Genome Sequencing Platform"/>
            <person name="Earl A."/>
            <person name="Ward D."/>
            <person name="Feldgarden M."/>
            <person name="Gevers D."/>
            <person name="Daigneault M."/>
            <person name="Strauss J."/>
            <person name="Allen-Vercoe E."/>
            <person name="Young S.K."/>
            <person name="Zeng Q."/>
            <person name="Gargeya S."/>
            <person name="Fitzgerald M."/>
            <person name="Haas B."/>
            <person name="Abouelleil A."/>
            <person name="Alvarado L."/>
            <person name="Arachchi H.M."/>
            <person name="Berlin A."/>
            <person name="Brown A."/>
            <person name="Chapman S.B."/>
            <person name="Chen Z."/>
            <person name="Dunbar C."/>
            <person name="Freedman E."/>
            <person name="Gearin G."/>
            <person name="Gellesch M."/>
            <person name="Goldberg J."/>
            <person name="Griggs A."/>
            <person name="Gujja S."/>
            <person name="Heiman D."/>
            <person name="Howarth C."/>
            <person name="Larson L."/>
            <person name="Lui A."/>
            <person name="MacDonald P.J.P."/>
            <person name="Montmayeur A."/>
            <person name="Murphy C."/>
            <person name="Neiman D."/>
            <person name="Pearson M."/>
            <person name="Priest M."/>
            <person name="Roberts A."/>
            <person name="Saif S."/>
            <person name="Shea T."/>
            <person name="Shenoy N."/>
            <person name="Sisk P."/>
            <person name="Stolte C."/>
            <person name="Sykes S."/>
            <person name="Wortman J."/>
            <person name="Nusbaum C."/>
            <person name="Birren B."/>
        </authorList>
    </citation>
    <scope>NUCLEOTIDE SEQUENCE [LARGE SCALE GENOMIC DNA]</scope>
    <source>
        <strain evidence="2 3">1_3_50AFAA</strain>
    </source>
</reference>
<dbReference type="PATRIC" id="fig|742738.3.peg.430"/>
<dbReference type="eggNOG" id="COG4416">
    <property type="taxonomic scope" value="Bacteria"/>
</dbReference>
<name>A0A096CQS9_FLAPL</name>
<organism evidence="2 3">
    <name type="scientific">Flavonifractor plautii 1_3_50AFAA</name>
    <dbReference type="NCBI Taxonomy" id="742738"/>
    <lineage>
        <taxon>Bacteria</taxon>
        <taxon>Bacillati</taxon>
        <taxon>Bacillota</taxon>
        <taxon>Clostridia</taxon>
        <taxon>Eubacteriales</taxon>
        <taxon>Oscillospiraceae</taxon>
        <taxon>Flavonifractor</taxon>
    </lineage>
</organism>
<evidence type="ECO:0008006" key="4">
    <source>
        <dbReference type="Google" id="ProtNLM"/>
    </source>
</evidence>
<gene>
    <name evidence="2" type="ORF">HMPREF9460_00407</name>
</gene>
<dbReference type="HOGENOM" id="CLU_133627_0_0_9"/>
<sequence length="131" mass="15543">MVMNFIRKLMYGRYGSDQLSFFLLVVYIVLILLSGLPHLEALSWLALAVLLWDLFRMFSRRIDRRRAENARFLALAGPAIRWLRMRRTIRRDKEHRYFKCPNCGQYLRVPRGKGKITVNCRNCGASFEERS</sequence>
<proteinExistence type="predicted"/>
<evidence type="ECO:0000313" key="3">
    <source>
        <dbReference type="Proteomes" id="UP000029585"/>
    </source>
</evidence>
<dbReference type="AlphaFoldDB" id="A0A096CQS9"/>
<accession>A0A096CQS9</accession>
<keyword evidence="1" id="KW-1133">Transmembrane helix</keyword>
<dbReference type="CDD" id="cd20335">
    <property type="entry name" value="BRcat_RBR"/>
    <property type="match status" value="1"/>
</dbReference>
<dbReference type="RefSeq" id="WP_050001647.1">
    <property type="nucleotide sequence ID" value="NZ_KN174161.1"/>
</dbReference>
<dbReference type="EMBL" id="ADLO01000013">
    <property type="protein sequence ID" value="KGF57162.1"/>
    <property type="molecule type" value="Genomic_DNA"/>
</dbReference>